<organism evidence="2 3">
    <name type="scientific">Cricetulus griseus</name>
    <name type="common">Chinese hamster</name>
    <name type="synonym">Cricetulus barabensis griseus</name>
    <dbReference type="NCBI Taxonomy" id="10029"/>
    <lineage>
        <taxon>Eukaryota</taxon>
        <taxon>Metazoa</taxon>
        <taxon>Chordata</taxon>
        <taxon>Craniata</taxon>
        <taxon>Vertebrata</taxon>
        <taxon>Euteleostomi</taxon>
        <taxon>Mammalia</taxon>
        <taxon>Eutheria</taxon>
        <taxon>Euarchontoglires</taxon>
        <taxon>Glires</taxon>
        <taxon>Rodentia</taxon>
        <taxon>Myomorpha</taxon>
        <taxon>Muroidea</taxon>
        <taxon>Cricetidae</taxon>
        <taxon>Cricetinae</taxon>
        <taxon>Cricetulus</taxon>
    </lineage>
</organism>
<reference evidence="3" key="1">
    <citation type="journal article" date="2011" name="Nat. Biotechnol.">
        <title>The genomic sequence of the Chinese hamster ovary (CHO)-K1 cell line.</title>
        <authorList>
            <person name="Xu X."/>
            <person name="Nagarajan H."/>
            <person name="Lewis N.E."/>
            <person name="Pan S."/>
            <person name="Cai Z."/>
            <person name="Liu X."/>
            <person name="Chen W."/>
            <person name="Xie M."/>
            <person name="Wang W."/>
            <person name="Hammond S."/>
            <person name="Andersen M.R."/>
            <person name="Neff N."/>
            <person name="Passarelli B."/>
            <person name="Koh W."/>
            <person name="Fan H.C."/>
            <person name="Wang J."/>
            <person name="Gui Y."/>
            <person name="Lee K.H."/>
            <person name="Betenbaugh M.J."/>
            <person name="Quake S.R."/>
            <person name="Famili I."/>
            <person name="Palsson B.O."/>
            <person name="Wang J."/>
        </authorList>
    </citation>
    <scope>NUCLEOTIDE SEQUENCE [LARGE SCALE GENOMIC DNA]</scope>
    <source>
        <strain evidence="3">CHO K1 cell line</strain>
    </source>
</reference>
<evidence type="ECO:0000313" key="3">
    <source>
        <dbReference type="Proteomes" id="UP000001075"/>
    </source>
</evidence>
<sequence length="57" mass="6380">MTSDHSAMTVQQCSLVTVVLLPRGNSFKKKHLIGVAYSFRGQSIVIMAGVWWQAWQS</sequence>
<dbReference type="AlphaFoldDB" id="G3H4F9"/>
<dbReference type="InParanoid" id="G3H4F9"/>
<keyword evidence="1" id="KW-0812">Transmembrane</keyword>
<evidence type="ECO:0000256" key="1">
    <source>
        <dbReference type="SAM" id="Phobius"/>
    </source>
</evidence>
<dbReference type="Proteomes" id="UP000001075">
    <property type="component" value="Unassembled WGS sequence"/>
</dbReference>
<feature type="transmembrane region" description="Helical" evidence="1">
    <location>
        <begin position="32"/>
        <end position="54"/>
    </location>
</feature>
<evidence type="ECO:0000313" key="2">
    <source>
        <dbReference type="EMBL" id="EGV97501.1"/>
    </source>
</evidence>
<accession>G3H4F9</accession>
<name>G3H4F9_CRIGR</name>
<dbReference type="EMBL" id="JH000137">
    <property type="protein sequence ID" value="EGV97501.1"/>
    <property type="molecule type" value="Genomic_DNA"/>
</dbReference>
<keyword evidence="1" id="KW-0472">Membrane</keyword>
<keyword evidence="1" id="KW-1133">Transmembrane helix</keyword>
<gene>
    <name evidence="2" type="ORF">I79_005160</name>
</gene>
<proteinExistence type="predicted"/>
<protein>
    <submittedName>
        <fullName evidence="2">Uncharacterized protein</fullName>
    </submittedName>
</protein>